<feature type="compositionally biased region" description="Basic and acidic residues" evidence="1">
    <location>
        <begin position="8"/>
        <end position="22"/>
    </location>
</feature>
<comment type="caution">
    <text evidence="2">The sequence shown here is derived from an EMBL/GenBank/DDBJ whole genome shotgun (WGS) entry which is preliminary data.</text>
</comment>
<proteinExistence type="predicted"/>
<evidence type="ECO:0008006" key="4">
    <source>
        <dbReference type="Google" id="ProtNLM"/>
    </source>
</evidence>
<accession>G4MBA9</accession>
<dbReference type="PROSITE" id="PS51257">
    <property type="entry name" value="PROKAR_LIPOPROTEIN"/>
    <property type="match status" value="1"/>
</dbReference>
<feature type="region of interest" description="Disordered" evidence="1">
    <location>
        <begin position="1"/>
        <end position="22"/>
    </location>
</feature>
<protein>
    <recommendedName>
        <fullName evidence="4">Lipoprotein</fullName>
    </recommendedName>
</protein>
<evidence type="ECO:0000256" key="1">
    <source>
        <dbReference type="SAM" id="MobiDB-lite"/>
    </source>
</evidence>
<organism evidence="2 3">
    <name type="scientific">Candidatus Paraburkholderia kirkii UZHbot1</name>
    <dbReference type="NCBI Taxonomy" id="1055526"/>
    <lineage>
        <taxon>Bacteria</taxon>
        <taxon>Pseudomonadati</taxon>
        <taxon>Pseudomonadota</taxon>
        <taxon>Betaproteobacteria</taxon>
        <taxon>Burkholderiales</taxon>
        <taxon>Burkholderiaceae</taxon>
        <taxon>Paraburkholderia</taxon>
    </lineage>
</organism>
<evidence type="ECO:0000313" key="2">
    <source>
        <dbReference type="EMBL" id="CCD38438.1"/>
    </source>
</evidence>
<dbReference type="STRING" id="1055526.BKIR_c3_2217"/>
<dbReference type="Proteomes" id="UP000003511">
    <property type="component" value="Unassembled WGS sequence"/>
</dbReference>
<evidence type="ECO:0000313" key="3">
    <source>
        <dbReference type="Proteomes" id="UP000003511"/>
    </source>
</evidence>
<sequence>MSCRHKHSIESDPDGKDHEKTRRGLALPLLFGACAQFQNEDAGQPEVEKSSADDKPNSVVQCIAEEAKKHDSKFLKTSIPQGVMLEFGDSNVIKVRYDNGETTYRFYPGVRHPSNLWIEGAGKKCAPADPTSQDTSQK</sequence>
<reference evidence="2 3" key="2">
    <citation type="submission" date="2011-10" db="EMBL/GenBank/DDBJ databases">
        <title>Draft genome sequence of Candidatus Burkholderia kirkii.</title>
        <authorList>
            <person name="Carlier A.L."/>
            <person name="Eberl L."/>
        </authorList>
    </citation>
    <scope>NUCLEOTIDE SEQUENCE [LARGE SCALE GENOMIC DNA]</scope>
    <source>
        <strain evidence="2 3">UZHbot1</strain>
    </source>
</reference>
<dbReference type="AlphaFoldDB" id="G4MBA9"/>
<dbReference type="EMBL" id="CAFE01000176">
    <property type="protein sequence ID" value="CCD38438.1"/>
    <property type="molecule type" value="Genomic_DNA"/>
</dbReference>
<dbReference type="HOGENOM" id="CLU_153721_0_0_4"/>
<dbReference type="BioCyc" id="CBUR1055526:G10QW-574-MONOMER"/>
<gene>
    <name evidence="2" type="ORF">BKIR_c3_2217</name>
</gene>
<name>G4MBA9_9BURK</name>
<keyword evidence="3" id="KW-1185">Reference proteome</keyword>
<reference evidence="2 3" key="1">
    <citation type="submission" date="2011-09" db="EMBL/GenBank/DDBJ databases">
        <authorList>
            <person name="Carlier A."/>
        </authorList>
    </citation>
    <scope>NUCLEOTIDE SEQUENCE [LARGE SCALE GENOMIC DNA]</scope>
    <source>
        <strain evidence="2 3">UZHbot1</strain>
    </source>
</reference>